<keyword evidence="4" id="KW-1185">Reference proteome</keyword>
<sequence length="370" mass="42397">MIHVILGTKAQLIKMAPIMIELQEKQLEWRFIFTGQHQQTIDSLRSDFGLKNPDVTLHQHKDITGMFSMLLWMLKLISMGIFFKSWVWGKNTGPDDIVLVHGDTFSTLIGALIARLAGMKVAHVESGLRSFNLRNPFPEELTRLLVFRLSHIYFAPGDWAEKNLEKFSGQSVNTQQNTLLDSVKYSLSQPASDDLSIPNYKYALVSLHRFENIFDSERFIELIHWLEVAAKKIPLLFILHPPTVKQLEKFQLTERLGNNPNIELRPRYTHRDFLHLLTHAELLISDGGSNQEECSYLGKPCLLARNHTERQEGLTTNVRLCGNMQQLIRCIDNIEKLQSPDQFSQDSPSAYIVSWLARYVAAVDPESCQP</sequence>
<name>A0A2V1H5Z7_9GAMM</name>
<gene>
    <name evidence="3" type="ORF">DC094_02165</name>
</gene>
<organism evidence="3 4">
    <name type="scientific">Pelagibaculum spongiae</name>
    <dbReference type="NCBI Taxonomy" id="2080658"/>
    <lineage>
        <taxon>Bacteria</taxon>
        <taxon>Pseudomonadati</taxon>
        <taxon>Pseudomonadota</taxon>
        <taxon>Gammaproteobacteria</taxon>
        <taxon>Oceanospirillales</taxon>
        <taxon>Pelagibaculum</taxon>
    </lineage>
</organism>
<evidence type="ECO:0000259" key="2">
    <source>
        <dbReference type="Pfam" id="PF02350"/>
    </source>
</evidence>
<dbReference type="PANTHER" id="PTHR43174:SF3">
    <property type="entry name" value="UDP-N-ACETYLGLUCOSAMINE 2-EPIMERASE"/>
    <property type="match status" value="1"/>
</dbReference>
<feature type="domain" description="UDP-N-acetylglucosamine 2-epimerase" evidence="2">
    <location>
        <begin position="23"/>
        <end position="338"/>
    </location>
</feature>
<dbReference type="Pfam" id="PF02350">
    <property type="entry name" value="Epimerase_2"/>
    <property type="match status" value="1"/>
</dbReference>
<dbReference type="Gene3D" id="3.40.50.2000">
    <property type="entry name" value="Glycogen Phosphorylase B"/>
    <property type="match status" value="2"/>
</dbReference>
<dbReference type="GO" id="GO:0016853">
    <property type="term" value="F:isomerase activity"/>
    <property type="evidence" value="ECO:0007669"/>
    <property type="project" value="UniProtKB-KW"/>
</dbReference>
<dbReference type="InterPro" id="IPR029767">
    <property type="entry name" value="WecB-like"/>
</dbReference>
<accession>A0A2V1H5Z7</accession>
<comment type="similarity">
    <text evidence="1">Belongs to the UDP-N-acetylglucosamine 2-epimerase family.</text>
</comment>
<protein>
    <recommendedName>
        <fullName evidence="2">UDP-N-acetylglucosamine 2-epimerase domain-containing protein</fullName>
    </recommendedName>
</protein>
<dbReference type="OrthoDB" id="9803238at2"/>
<dbReference type="SUPFAM" id="SSF53756">
    <property type="entry name" value="UDP-Glycosyltransferase/glycogen phosphorylase"/>
    <property type="match status" value="1"/>
</dbReference>
<evidence type="ECO:0000313" key="3">
    <source>
        <dbReference type="EMBL" id="PVZ71852.1"/>
    </source>
</evidence>
<dbReference type="Proteomes" id="UP000244906">
    <property type="component" value="Unassembled WGS sequence"/>
</dbReference>
<comment type="caution">
    <text evidence="3">The sequence shown here is derived from an EMBL/GenBank/DDBJ whole genome shotgun (WGS) entry which is preliminary data.</text>
</comment>
<evidence type="ECO:0000256" key="1">
    <source>
        <dbReference type="RuleBase" id="RU003513"/>
    </source>
</evidence>
<dbReference type="AlphaFoldDB" id="A0A2V1H5Z7"/>
<dbReference type="PANTHER" id="PTHR43174">
    <property type="entry name" value="UDP-N-ACETYLGLUCOSAMINE 2-EPIMERASE"/>
    <property type="match status" value="1"/>
</dbReference>
<proteinExistence type="inferred from homology"/>
<dbReference type="InterPro" id="IPR003331">
    <property type="entry name" value="UDP_GlcNAc_Epimerase_2_dom"/>
</dbReference>
<dbReference type="EMBL" id="QDDL01000001">
    <property type="protein sequence ID" value="PVZ71852.1"/>
    <property type="molecule type" value="Genomic_DNA"/>
</dbReference>
<keyword evidence="1" id="KW-0413">Isomerase</keyword>
<dbReference type="RefSeq" id="WP_116685441.1">
    <property type="nucleotide sequence ID" value="NZ_CAWNYD010000001.1"/>
</dbReference>
<evidence type="ECO:0000313" key="4">
    <source>
        <dbReference type="Proteomes" id="UP000244906"/>
    </source>
</evidence>
<reference evidence="3 4" key="1">
    <citation type="submission" date="2018-04" db="EMBL/GenBank/DDBJ databases">
        <title>Thalassorhabdus spongiae gen. nov., sp. nov., isolated from a marine sponge in South-West Iceland.</title>
        <authorList>
            <person name="Knobloch S."/>
            <person name="Daussin A."/>
            <person name="Johannsson R."/>
            <person name="Marteinsson V.T."/>
        </authorList>
    </citation>
    <scope>NUCLEOTIDE SEQUENCE [LARGE SCALE GENOMIC DNA]</scope>
    <source>
        <strain evidence="3 4">Hp12</strain>
    </source>
</reference>